<protein>
    <recommendedName>
        <fullName evidence="3">Histone deacetylase domain-containing protein</fullName>
    </recommendedName>
</protein>
<evidence type="ECO:0000256" key="1">
    <source>
        <dbReference type="PROSITE-ProRule" id="PRU00023"/>
    </source>
</evidence>
<dbReference type="SMART" id="SM00248">
    <property type="entry name" value="ANK"/>
    <property type="match status" value="5"/>
</dbReference>
<feature type="domain" description="Histone deacetylase" evidence="3">
    <location>
        <begin position="277"/>
        <end position="647"/>
    </location>
</feature>
<dbReference type="SUPFAM" id="SSF48403">
    <property type="entry name" value="Ankyrin repeat"/>
    <property type="match status" value="1"/>
</dbReference>
<dbReference type="InterPro" id="IPR036770">
    <property type="entry name" value="Ankyrin_rpt-contain_sf"/>
</dbReference>
<dbReference type="Pfam" id="PF12796">
    <property type="entry name" value="Ank_2"/>
    <property type="match status" value="2"/>
</dbReference>
<dbReference type="GO" id="GO:0005737">
    <property type="term" value="C:cytoplasm"/>
    <property type="evidence" value="ECO:0007669"/>
    <property type="project" value="TreeGrafter"/>
</dbReference>
<dbReference type="AlphaFoldDB" id="A0A7S2DAK1"/>
<dbReference type="InterPro" id="IPR002110">
    <property type="entry name" value="Ankyrin_rpt"/>
</dbReference>
<organism evidence="4">
    <name type="scientific">Octactis speculum</name>
    <dbReference type="NCBI Taxonomy" id="3111310"/>
    <lineage>
        <taxon>Eukaryota</taxon>
        <taxon>Sar</taxon>
        <taxon>Stramenopiles</taxon>
        <taxon>Ochrophyta</taxon>
        <taxon>Dictyochophyceae</taxon>
        <taxon>Dictyochales</taxon>
        <taxon>Dictyochaceae</taxon>
        <taxon>Octactis</taxon>
    </lineage>
</organism>
<dbReference type="GO" id="GO:0000118">
    <property type="term" value="C:histone deacetylase complex"/>
    <property type="evidence" value="ECO:0007669"/>
    <property type="project" value="TreeGrafter"/>
</dbReference>
<dbReference type="PANTHER" id="PTHR10625:SF26">
    <property type="entry name" value="HISTONE DEACETYLASE DOMAIN-CONTAINING PROTEIN"/>
    <property type="match status" value="1"/>
</dbReference>
<dbReference type="EMBL" id="HBGS01039677">
    <property type="protein sequence ID" value="CAD9448380.1"/>
    <property type="molecule type" value="Transcribed_RNA"/>
</dbReference>
<dbReference type="PROSITE" id="PS50297">
    <property type="entry name" value="ANK_REP_REGION"/>
    <property type="match status" value="2"/>
</dbReference>
<sequence>MESKTIQEDVDFFFVNEKDDLDLNTPLHVAILERNVPAMKILLASGADVNRKCNGITAMHVALFLGRFSAHQEASREMLEMLLAETPDLTAKDDGGRTALHVACEIGFDVQIIDQLVDCGGKNLVEIKDRTGMRPLHVASAHGHLAIVQRLLELGVDASAVTTLGNTPLHYALVGRNWSVAIVLAEQYRVTRNGEALAITNRRGRSAGEAAISQGIDIPERVAAVLEGRPCDVNETNGSHEVGCCDKKKTVVITHPLCMEHHTCTRIVRGHHTPYPPENVKRLEVLCDVLIGVLRSDRLLSMTSWCEDAPKAYMGDVLRVHDHAYVSMLQKTCSKIPDETIASMDGDTTVSNKSYLASLQAAGCVCAAVDRVCGGASRNAFCAVRPPGHHAGSRGVVEGGVEKHGSMGFCLLNNVAIGAAYALNLWRARGIKKVAIVDFDVHHGNGTEEIVRGLVPSTEEFKLQTPDLSDLVVKREHYRPWLGQEDPDNVLFVSTHGYGKKQDIIPPAWFYPSSGCTMTCCVDPPPDTKLETSTSDDADAPPPDPPMVLNLGFGLMSPEAVPGASRLEWRNGYRRTILPRLVEFNPDLIMVSAGFDAHKKDSMACNFIGLIEDDYAWVTSQLIRVANTCCGGRIVSTLEGGYNTKGGPTSVFARSVAAHVGALAEQGLASAVWDENEAIWESEHENYLAREREKRRQKAKAKMMAAEAAEVERKLAAFKRENDARLEEKKGEMAESSQAVLQEVGLDSDDDVVPPVTVNQGEARKRETGGGGDSSAEVSPRKRSRRDVGEVDYVKLAAQLDKEKR</sequence>
<feature type="region of interest" description="Disordered" evidence="2">
    <location>
        <begin position="727"/>
        <end position="790"/>
    </location>
</feature>
<dbReference type="PANTHER" id="PTHR10625">
    <property type="entry name" value="HISTONE DEACETYLASE HDAC1-RELATED"/>
    <property type="match status" value="1"/>
</dbReference>
<dbReference type="InterPro" id="IPR023801">
    <property type="entry name" value="His_deacetylse_dom"/>
</dbReference>
<accession>A0A7S2DAK1</accession>
<feature type="repeat" description="ANK" evidence="1">
    <location>
        <begin position="131"/>
        <end position="163"/>
    </location>
</feature>
<dbReference type="PROSITE" id="PS50088">
    <property type="entry name" value="ANK_REPEAT"/>
    <property type="match status" value="2"/>
</dbReference>
<name>A0A7S2DAK1_9STRA</name>
<evidence type="ECO:0000259" key="3">
    <source>
        <dbReference type="Pfam" id="PF00850"/>
    </source>
</evidence>
<feature type="repeat" description="ANK" evidence="1">
    <location>
        <begin position="22"/>
        <end position="54"/>
    </location>
</feature>
<proteinExistence type="predicted"/>
<dbReference type="GO" id="GO:0040029">
    <property type="term" value="P:epigenetic regulation of gene expression"/>
    <property type="evidence" value="ECO:0007669"/>
    <property type="project" value="TreeGrafter"/>
</dbReference>
<dbReference type="GO" id="GO:0004407">
    <property type="term" value="F:histone deacetylase activity"/>
    <property type="evidence" value="ECO:0007669"/>
    <property type="project" value="TreeGrafter"/>
</dbReference>
<keyword evidence="1" id="KW-0040">ANK repeat</keyword>
<reference evidence="4" key="1">
    <citation type="submission" date="2021-01" db="EMBL/GenBank/DDBJ databases">
        <authorList>
            <person name="Corre E."/>
            <person name="Pelletier E."/>
            <person name="Niang G."/>
            <person name="Scheremetjew M."/>
            <person name="Finn R."/>
            <person name="Kale V."/>
            <person name="Holt S."/>
            <person name="Cochrane G."/>
            <person name="Meng A."/>
            <person name="Brown T."/>
            <person name="Cohen L."/>
        </authorList>
    </citation>
    <scope>NUCLEOTIDE SEQUENCE</scope>
    <source>
        <strain evidence="4">CCMP1381</strain>
    </source>
</reference>
<dbReference type="InterPro" id="IPR023696">
    <property type="entry name" value="Ureohydrolase_dom_sf"/>
</dbReference>
<evidence type="ECO:0000256" key="2">
    <source>
        <dbReference type="SAM" id="MobiDB-lite"/>
    </source>
</evidence>
<evidence type="ECO:0000313" key="4">
    <source>
        <dbReference type="EMBL" id="CAD9448380.1"/>
    </source>
</evidence>
<dbReference type="Pfam" id="PF00850">
    <property type="entry name" value="Hist_deacetyl"/>
    <property type="match status" value="1"/>
</dbReference>
<gene>
    <name evidence="4" type="ORF">DSPE1174_LOCUS20420</name>
</gene>
<dbReference type="Gene3D" id="1.25.40.20">
    <property type="entry name" value="Ankyrin repeat-containing domain"/>
    <property type="match status" value="1"/>
</dbReference>
<dbReference type="CDD" id="cd11599">
    <property type="entry name" value="HDAC_classII_2"/>
    <property type="match status" value="1"/>
</dbReference>
<dbReference type="Gene3D" id="3.40.800.20">
    <property type="entry name" value="Histone deacetylase domain"/>
    <property type="match status" value="1"/>
</dbReference>
<dbReference type="SUPFAM" id="SSF52768">
    <property type="entry name" value="Arginase/deacetylase"/>
    <property type="match status" value="1"/>
</dbReference>
<dbReference type="InterPro" id="IPR037138">
    <property type="entry name" value="His_deacetylse_dom_sf"/>
</dbReference>